<evidence type="ECO:0000256" key="1">
    <source>
        <dbReference type="SAM" id="MobiDB-lite"/>
    </source>
</evidence>
<evidence type="ECO:0000313" key="2">
    <source>
        <dbReference type="EMBL" id="KAJ7618798.1"/>
    </source>
</evidence>
<dbReference type="Proteomes" id="UP001221142">
    <property type="component" value="Unassembled WGS sequence"/>
</dbReference>
<gene>
    <name evidence="2" type="ORF">FB45DRAFT_1007475</name>
</gene>
<dbReference type="EMBL" id="JARKIF010000019">
    <property type="protein sequence ID" value="KAJ7618798.1"/>
    <property type="molecule type" value="Genomic_DNA"/>
</dbReference>
<reference evidence="2" key="1">
    <citation type="submission" date="2023-03" db="EMBL/GenBank/DDBJ databases">
        <title>Massive genome expansion in bonnet fungi (Mycena s.s.) driven by repeated elements and novel gene families across ecological guilds.</title>
        <authorList>
            <consortium name="Lawrence Berkeley National Laboratory"/>
            <person name="Harder C.B."/>
            <person name="Miyauchi S."/>
            <person name="Viragh M."/>
            <person name="Kuo A."/>
            <person name="Thoen E."/>
            <person name="Andreopoulos B."/>
            <person name="Lu D."/>
            <person name="Skrede I."/>
            <person name="Drula E."/>
            <person name="Henrissat B."/>
            <person name="Morin E."/>
            <person name="Kohler A."/>
            <person name="Barry K."/>
            <person name="LaButti K."/>
            <person name="Morin E."/>
            <person name="Salamov A."/>
            <person name="Lipzen A."/>
            <person name="Mereny Z."/>
            <person name="Hegedus B."/>
            <person name="Baldrian P."/>
            <person name="Stursova M."/>
            <person name="Weitz H."/>
            <person name="Taylor A."/>
            <person name="Grigoriev I.V."/>
            <person name="Nagy L.G."/>
            <person name="Martin F."/>
            <person name="Kauserud H."/>
        </authorList>
    </citation>
    <scope>NUCLEOTIDE SEQUENCE</scope>
    <source>
        <strain evidence="2">9284</strain>
    </source>
</reference>
<feature type="compositionally biased region" description="Low complexity" evidence="1">
    <location>
        <begin position="1"/>
        <end position="14"/>
    </location>
</feature>
<comment type="caution">
    <text evidence="2">The sequence shown here is derived from an EMBL/GenBank/DDBJ whole genome shotgun (WGS) entry which is preliminary data.</text>
</comment>
<sequence>MSSTSRDSLSPLSSQTTDKIFDLPDGRTTLNERPLVQLLSIREASLALPNRVRVIFSDGTHFMQGIFNPRLAESLWPLLDTQAHPESIPKNAIVALEEVYWHAANIPGIYTQRILMIEAFHFVEDRTLYGLASLMDGSEVFLTGLC</sequence>
<keyword evidence="3" id="KW-1185">Reference proteome</keyword>
<proteinExistence type="predicted"/>
<protein>
    <submittedName>
        <fullName evidence="2">Uncharacterized protein</fullName>
    </submittedName>
</protein>
<dbReference type="InterPro" id="IPR012340">
    <property type="entry name" value="NA-bd_OB-fold"/>
</dbReference>
<dbReference type="AlphaFoldDB" id="A0AAD7FGL3"/>
<feature type="region of interest" description="Disordered" evidence="1">
    <location>
        <begin position="1"/>
        <end position="25"/>
    </location>
</feature>
<evidence type="ECO:0000313" key="3">
    <source>
        <dbReference type="Proteomes" id="UP001221142"/>
    </source>
</evidence>
<accession>A0AAD7FGL3</accession>
<dbReference type="Gene3D" id="2.40.50.140">
    <property type="entry name" value="Nucleic acid-binding proteins"/>
    <property type="match status" value="1"/>
</dbReference>
<name>A0AAD7FGL3_9AGAR</name>
<organism evidence="2 3">
    <name type="scientific">Roridomyces roridus</name>
    <dbReference type="NCBI Taxonomy" id="1738132"/>
    <lineage>
        <taxon>Eukaryota</taxon>
        <taxon>Fungi</taxon>
        <taxon>Dikarya</taxon>
        <taxon>Basidiomycota</taxon>
        <taxon>Agaricomycotina</taxon>
        <taxon>Agaricomycetes</taxon>
        <taxon>Agaricomycetidae</taxon>
        <taxon>Agaricales</taxon>
        <taxon>Marasmiineae</taxon>
        <taxon>Mycenaceae</taxon>
        <taxon>Roridomyces</taxon>
    </lineage>
</organism>